<gene>
    <name evidence="2" type="ORF">DA075_09425</name>
</gene>
<feature type="region of interest" description="Disordered" evidence="1">
    <location>
        <begin position="85"/>
        <end position="153"/>
    </location>
</feature>
<feature type="compositionally biased region" description="Basic and acidic residues" evidence="1">
    <location>
        <begin position="137"/>
        <end position="153"/>
    </location>
</feature>
<evidence type="ECO:0000256" key="1">
    <source>
        <dbReference type="SAM" id="MobiDB-lite"/>
    </source>
</evidence>
<accession>A0A2R4WHU9</accession>
<dbReference type="OrthoDB" id="7997053at2"/>
<evidence type="ECO:0000313" key="2">
    <source>
        <dbReference type="EMBL" id="AWB21097.1"/>
    </source>
</evidence>
<dbReference type="KEGG" id="mee:DA075_09425"/>
<protein>
    <submittedName>
        <fullName evidence="2">Uncharacterized protein</fullName>
    </submittedName>
</protein>
<feature type="compositionally biased region" description="Polar residues" evidence="1">
    <location>
        <begin position="85"/>
        <end position="112"/>
    </location>
</feature>
<dbReference type="RefSeq" id="WP_099952977.1">
    <property type="nucleotide sequence ID" value="NZ_CP028843.1"/>
</dbReference>
<sequence>MSCYYFHFEVGSRLIRDTRGVELEEPHEIITCSAHIAVLLKRRACREPEWKEAIIHVEDKERRFSLFLPIARFADAIPRLQANETTGGLAESSTSLAGIPLTASSPGATQRSPGPVTADASGRSEPRFPLVGTASGDGRRSLVRGESRDDAEG</sequence>
<dbReference type="EMBL" id="CP028843">
    <property type="protein sequence ID" value="AWB21097.1"/>
    <property type="molecule type" value="Genomic_DNA"/>
</dbReference>
<organism evidence="2 3">
    <name type="scientific">Methylobacterium currus</name>
    <dbReference type="NCBI Taxonomy" id="2051553"/>
    <lineage>
        <taxon>Bacteria</taxon>
        <taxon>Pseudomonadati</taxon>
        <taxon>Pseudomonadota</taxon>
        <taxon>Alphaproteobacteria</taxon>
        <taxon>Hyphomicrobiales</taxon>
        <taxon>Methylobacteriaceae</taxon>
        <taxon>Methylobacterium</taxon>
    </lineage>
</organism>
<proteinExistence type="predicted"/>
<keyword evidence="3" id="KW-1185">Reference proteome</keyword>
<dbReference type="AlphaFoldDB" id="A0A2R4WHU9"/>
<reference evidence="2 3" key="1">
    <citation type="submission" date="2018-04" db="EMBL/GenBank/DDBJ databases">
        <title>Methylobacterium sp. PR1016A genome.</title>
        <authorList>
            <person name="Park W."/>
        </authorList>
    </citation>
    <scope>NUCLEOTIDE SEQUENCE [LARGE SCALE GENOMIC DNA]</scope>
    <source>
        <strain evidence="2 3">PR1016A</strain>
    </source>
</reference>
<dbReference type="Proteomes" id="UP000244755">
    <property type="component" value="Chromosome 1"/>
</dbReference>
<evidence type="ECO:0000313" key="3">
    <source>
        <dbReference type="Proteomes" id="UP000244755"/>
    </source>
</evidence>
<name>A0A2R4WHU9_9HYPH</name>